<evidence type="ECO:0000313" key="6">
    <source>
        <dbReference type="Proteomes" id="UP000826462"/>
    </source>
</evidence>
<keyword evidence="6" id="KW-1185">Reference proteome</keyword>
<keyword evidence="1" id="KW-0805">Transcription regulation</keyword>
<sequence>MIADQTVEASQHMIAGRCGMGGETETGGQVGQGDRVGSIIKRWALGDLQIIDARFSHRTEWLPEQGDVADVQLEIVKTGTVAIEERECKWRFGAGQMLLMDTAHSYRQTIGEGAHLIVVRIPRRCLRERGFEASLGEMIVPDLMLADVRAVRDLVLGFADQNAATTAPVRHRQGNQLLDLFDVVVAGPAAPGRARSKEATLFRTKQYIERHLRNTELSAATIASAVWASVVHLNRLFRADGTSLMRYVRNRRLEVAVSLLSKSGCERPQIQEVAIRCGFSSHAHFSRVFRERYGMSPSDAIAAKSALLASSHGHADEI</sequence>
<gene>
    <name evidence="5" type="ORF">KZJ38_22305</name>
</gene>
<accession>A0ABX8UZP3</accession>
<protein>
    <submittedName>
        <fullName evidence="5">AraC family transcriptional regulator</fullName>
    </submittedName>
</protein>
<evidence type="ECO:0000256" key="2">
    <source>
        <dbReference type="ARBA" id="ARBA00023125"/>
    </source>
</evidence>
<dbReference type="SUPFAM" id="SSF46689">
    <property type="entry name" value="Homeodomain-like"/>
    <property type="match status" value="1"/>
</dbReference>
<feature type="domain" description="HTH araC/xylS-type" evidence="4">
    <location>
        <begin position="202"/>
        <end position="303"/>
    </location>
</feature>
<dbReference type="SMART" id="SM00342">
    <property type="entry name" value="HTH_ARAC"/>
    <property type="match status" value="1"/>
</dbReference>
<dbReference type="InterPro" id="IPR009057">
    <property type="entry name" value="Homeodomain-like_sf"/>
</dbReference>
<dbReference type="InterPro" id="IPR050204">
    <property type="entry name" value="AraC_XylS_family_regulators"/>
</dbReference>
<dbReference type="InterPro" id="IPR035418">
    <property type="entry name" value="AraC-bd_2"/>
</dbReference>
<dbReference type="PROSITE" id="PS00041">
    <property type="entry name" value="HTH_ARAC_FAMILY_1"/>
    <property type="match status" value="1"/>
</dbReference>
<evidence type="ECO:0000256" key="1">
    <source>
        <dbReference type="ARBA" id="ARBA00023015"/>
    </source>
</evidence>
<dbReference type="Pfam" id="PF14525">
    <property type="entry name" value="AraC_binding_2"/>
    <property type="match status" value="1"/>
</dbReference>
<proteinExistence type="predicted"/>
<dbReference type="Gene3D" id="1.10.10.60">
    <property type="entry name" value="Homeodomain-like"/>
    <property type="match status" value="1"/>
</dbReference>
<evidence type="ECO:0000256" key="3">
    <source>
        <dbReference type="ARBA" id="ARBA00023163"/>
    </source>
</evidence>
<dbReference type="InterPro" id="IPR020449">
    <property type="entry name" value="Tscrpt_reg_AraC-type_HTH"/>
</dbReference>
<name>A0ABX8UZP3_9BURK</name>
<dbReference type="Proteomes" id="UP000826462">
    <property type="component" value="Chromosome 2"/>
</dbReference>
<dbReference type="PANTHER" id="PTHR46796">
    <property type="entry name" value="HTH-TYPE TRANSCRIPTIONAL ACTIVATOR RHAS-RELATED"/>
    <property type="match status" value="1"/>
</dbReference>
<dbReference type="RefSeq" id="WP_219801882.1">
    <property type="nucleotide sequence ID" value="NZ_CP080096.1"/>
</dbReference>
<dbReference type="PROSITE" id="PS01124">
    <property type="entry name" value="HTH_ARAC_FAMILY_2"/>
    <property type="match status" value="1"/>
</dbReference>
<organism evidence="5 6">
    <name type="scientific">Paraburkholderia edwinii</name>
    <dbReference type="NCBI Taxonomy" id="2861782"/>
    <lineage>
        <taxon>Bacteria</taxon>
        <taxon>Pseudomonadati</taxon>
        <taxon>Pseudomonadota</taxon>
        <taxon>Betaproteobacteria</taxon>
        <taxon>Burkholderiales</taxon>
        <taxon>Burkholderiaceae</taxon>
        <taxon>Paraburkholderia</taxon>
    </lineage>
</organism>
<reference evidence="5 6" key="1">
    <citation type="submission" date="2021-07" db="EMBL/GenBank/DDBJ databases">
        <title>Paraburkholderia edwinii protects Aspergillus sp. from phenazines by acting as a toxin sponge.</title>
        <authorList>
            <person name="Dahlstrom K.M."/>
            <person name="Newman D.K."/>
        </authorList>
    </citation>
    <scope>NUCLEOTIDE SEQUENCE [LARGE SCALE GENOMIC DNA]</scope>
    <source>
        <strain evidence="5 6">Pe01</strain>
    </source>
</reference>
<evidence type="ECO:0000259" key="4">
    <source>
        <dbReference type="PROSITE" id="PS01124"/>
    </source>
</evidence>
<keyword evidence="2" id="KW-0238">DNA-binding</keyword>
<dbReference type="InterPro" id="IPR018062">
    <property type="entry name" value="HTH_AraC-typ_CS"/>
</dbReference>
<dbReference type="PRINTS" id="PR00032">
    <property type="entry name" value="HTHARAC"/>
</dbReference>
<dbReference type="Pfam" id="PF12833">
    <property type="entry name" value="HTH_18"/>
    <property type="match status" value="1"/>
</dbReference>
<evidence type="ECO:0000313" key="5">
    <source>
        <dbReference type="EMBL" id="QYD72459.1"/>
    </source>
</evidence>
<dbReference type="PANTHER" id="PTHR46796:SF6">
    <property type="entry name" value="ARAC SUBFAMILY"/>
    <property type="match status" value="1"/>
</dbReference>
<dbReference type="EMBL" id="CP080096">
    <property type="protein sequence ID" value="QYD72459.1"/>
    <property type="molecule type" value="Genomic_DNA"/>
</dbReference>
<dbReference type="InterPro" id="IPR018060">
    <property type="entry name" value="HTH_AraC"/>
</dbReference>
<keyword evidence="3" id="KW-0804">Transcription</keyword>